<dbReference type="PANTHER" id="PTHR37953">
    <property type="entry name" value="UPF0127 PROTEIN MJ1496"/>
    <property type="match status" value="1"/>
</dbReference>
<proteinExistence type="predicted"/>
<gene>
    <name evidence="2" type="ORF">DK847_13995</name>
</gene>
<evidence type="ECO:0000313" key="2">
    <source>
        <dbReference type="EMBL" id="PZF76297.1"/>
    </source>
</evidence>
<dbReference type="Proteomes" id="UP000248795">
    <property type="component" value="Unassembled WGS sequence"/>
</dbReference>
<dbReference type="Gene3D" id="2.60.120.1140">
    <property type="entry name" value="Protein of unknown function DUF192"/>
    <property type="match status" value="1"/>
</dbReference>
<dbReference type="EMBL" id="QKVK01000006">
    <property type="protein sequence ID" value="PZF76297.1"/>
    <property type="molecule type" value="Genomic_DNA"/>
</dbReference>
<dbReference type="RefSeq" id="WP_111199134.1">
    <property type="nucleotide sequence ID" value="NZ_QKVK01000006.1"/>
</dbReference>
<dbReference type="AlphaFoldDB" id="A0A2W2BK70"/>
<dbReference type="PANTHER" id="PTHR37953:SF1">
    <property type="entry name" value="UPF0127 PROTEIN MJ1496"/>
    <property type="match status" value="1"/>
</dbReference>
<dbReference type="InterPro" id="IPR003795">
    <property type="entry name" value="DUF192"/>
</dbReference>
<evidence type="ECO:0000256" key="1">
    <source>
        <dbReference type="SAM" id="SignalP"/>
    </source>
</evidence>
<keyword evidence="1" id="KW-0732">Signal</keyword>
<organism evidence="2 3">
    <name type="scientific">Aestuariivirga litoralis</name>
    <dbReference type="NCBI Taxonomy" id="2650924"/>
    <lineage>
        <taxon>Bacteria</taxon>
        <taxon>Pseudomonadati</taxon>
        <taxon>Pseudomonadota</taxon>
        <taxon>Alphaproteobacteria</taxon>
        <taxon>Hyphomicrobiales</taxon>
        <taxon>Aestuariivirgaceae</taxon>
        <taxon>Aestuariivirga</taxon>
    </lineage>
</organism>
<name>A0A2W2BK70_9HYPH</name>
<dbReference type="InterPro" id="IPR038695">
    <property type="entry name" value="Saro_0823-like_sf"/>
</dbReference>
<dbReference type="Pfam" id="PF02643">
    <property type="entry name" value="DUF192"/>
    <property type="match status" value="1"/>
</dbReference>
<reference evidence="3" key="1">
    <citation type="submission" date="2018-06" db="EMBL/GenBank/DDBJ databases">
        <title>Aestuariibacter litoralis strain KCTC 52945T.</title>
        <authorList>
            <person name="Li X."/>
            <person name="Salam N."/>
            <person name="Li J.-L."/>
            <person name="Chen Y.-M."/>
            <person name="Yang Z.-W."/>
            <person name="Zhang L.-Y."/>
            <person name="Han M.-X."/>
            <person name="Xiao M."/>
            <person name="Li W.-J."/>
        </authorList>
    </citation>
    <scope>NUCLEOTIDE SEQUENCE [LARGE SCALE GENOMIC DNA]</scope>
    <source>
        <strain evidence="3">KCTC 52945</strain>
    </source>
</reference>
<comment type="caution">
    <text evidence="2">The sequence shown here is derived from an EMBL/GenBank/DDBJ whole genome shotgun (WGS) entry which is preliminary data.</text>
</comment>
<accession>A0A2W2BK70</accession>
<evidence type="ECO:0000313" key="3">
    <source>
        <dbReference type="Proteomes" id="UP000248795"/>
    </source>
</evidence>
<feature type="chain" id="PRO_5015876766" evidence="1">
    <location>
        <begin position="24"/>
        <end position="162"/>
    </location>
</feature>
<protein>
    <submittedName>
        <fullName evidence="2">DUF192 domain-containing protein</fullName>
    </submittedName>
</protein>
<feature type="signal peptide" evidence="1">
    <location>
        <begin position="1"/>
        <end position="23"/>
    </location>
</feature>
<keyword evidence="3" id="KW-1185">Reference proteome</keyword>
<sequence length="162" mass="17996">MKRHVLTLILCAVLALLAPGLRAEEMLTKIEPLTIATDDDATMFTVEIADTEMTRERGLMFRQRLPEGHGMLFDFGEPRPVSMWMKNTYIPLDMLFIRPDGSIAYIAENTVPKSLDTIGISEPVKAVLELPAGTARKKQIRAGDTVFHRLFNNAAEEGAPSP</sequence>